<evidence type="ECO:0000313" key="14">
    <source>
        <dbReference type="EMBL" id="QCI08227.1"/>
    </source>
</evidence>
<keyword evidence="4 11" id="KW-0812">Transmembrane</keyword>
<reference evidence="14" key="2">
    <citation type="submission" date="2019-04" db="EMBL/GenBank/DDBJ databases">
        <authorList>
            <person name="Pasella M."/>
        </authorList>
    </citation>
    <scope>NUCLEOTIDE SEQUENCE</scope>
    <source>
        <strain evidence="14">29588_4</strain>
    </source>
</reference>
<keyword evidence="12" id="KW-0175">Coiled coil</keyword>
<evidence type="ECO:0000256" key="2">
    <source>
        <dbReference type="ARBA" id="ARBA00022448"/>
    </source>
</evidence>
<evidence type="ECO:0000256" key="9">
    <source>
        <dbReference type="ARBA" id="ARBA00023310"/>
    </source>
</evidence>
<comment type="subcellular location">
    <subcellularLocation>
        <location evidence="1">Membrane</location>
        <topology evidence="1">Single-pass membrane protein</topology>
    </subcellularLocation>
</comment>
<evidence type="ECO:0000256" key="12">
    <source>
        <dbReference type="SAM" id="Coils"/>
    </source>
</evidence>
<comment type="similarity">
    <text evidence="11">Belongs to the ATPase B chain family.</text>
</comment>
<keyword evidence="7 11" id="KW-0406">Ion transport</keyword>
<gene>
    <name evidence="14" type="primary">atpF</name>
</gene>
<keyword evidence="3 11" id="KW-0138">CF(0)</keyword>
<evidence type="ECO:0000256" key="5">
    <source>
        <dbReference type="ARBA" id="ARBA00022781"/>
    </source>
</evidence>
<proteinExistence type="inferred from homology"/>
<evidence type="ECO:0000256" key="4">
    <source>
        <dbReference type="ARBA" id="ARBA00022692"/>
    </source>
</evidence>
<dbReference type="HAMAP" id="MF_01398">
    <property type="entry name" value="ATP_synth_b_bprime"/>
    <property type="match status" value="1"/>
</dbReference>
<geneLocation type="plastid" evidence="14"/>
<keyword evidence="5 11" id="KW-0375">Hydrogen ion transport</keyword>
<organism evidence="14">
    <name type="scientific">Pterothamnion crispum</name>
    <dbReference type="NCBI Taxonomy" id="1550583"/>
    <lineage>
        <taxon>Eukaryota</taxon>
        <taxon>Rhodophyta</taxon>
        <taxon>Florideophyceae</taxon>
        <taxon>Rhodymeniophycidae</taxon>
        <taxon>Ceramiales</taxon>
        <taxon>Ceramiaceae</taxon>
        <taxon>Pterothamnion</taxon>
    </lineage>
</organism>
<dbReference type="AlphaFoldDB" id="A0A4D6WX78"/>
<evidence type="ECO:0000256" key="8">
    <source>
        <dbReference type="ARBA" id="ARBA00023136"/>
    </source>
</evidence>
<accession>A0A4D6WX78</accession>
<keyword evidence="6 13" id="KW-1133">Transmembrane helix</keyword>
<dbReference type="Pfam" id="PF00430">
    <property type="entry name" value="ATP-synt_B"/>
    <property type="match status" value="1"/>
</dbReference>
<dbReference type="GO" id="GO:0045259">
    <property type="term" value="C:proton-transporting ATP synthase complex"/>
    <property type="evidence" value="ECO:0007669"/>
    <property type="project" value="UniProtKB-KW"/>
</dbReference>
<name>A0A4D6WX78_9FLOR</name>
<keyword evidence="14" id="KW-0934">Plastid</keyword>
<keyword evidence="8 13" id="KW-0472">Membrane</keyword>
<feature type="coiled-coil region" evidence="12">
    <location>
        <begin position="66"/>
        <end position="100"/>
    </location>
</feature>
<dbReference type="InterPro" id="IPR002146">
    <property type="entry name" value="ATP_synth_b/b'su_bac/chlpt"/>
</dbReference>
<evidence type="ECO:0000256" key="1">
    <source>
        <dbReference type="ARBA" id="ARBA00004167"/>
    </source>
</evidence>
<protein>
    <submittedName>
        <fullName evidence="14">ATP synthase CF0 subunit I</fullName>
    </submittedName>
</protein>
<dbReference type="CDD" id="cd06503">
    <property type="entry name" value="ATP-synt_Fo_b"/>
    <property type="match status" value="1"/>
</dbReference>
<feature type="transmembrane region" description="Helical" evidence="13">
    <location>
        <begin position="33"/>
        <end position="57"/>
    </location>
</feature>
<dbReference type="GO" id="GO:0015986">
    <property type="term" value="P:proton motive force-driven ATP synthesis"/>
    <property type="evidence" value="ECO:0007669"/>
    <property type="project" value="InterPro"/>
</dbReference>
<evidence type="ECO:0000256" key="10">
    <source>
        <dbReference type="ARBA" id="ARBA00025198"/>
    </source>
</evidence>
<keyword evidence="2 11" id="KW-0813">Transport</keyword>
<evidence type="ECO:0000256" key="6">
    <source>
        <dbReference type="ARBA" id="ARBA00022989"/>
    </source>
</evidence>
<dbReference type="GO" id="GO:0015078">
    <property type="term" value="F:proton transmembrane transporter activity"/>
    <property type="evidence" value="ECO:0007669"/>
    <property type="project" value="InterPro"/>
</dbReference>
<evidence type="ECO:0000256" key="13">
    <source>
        <dbReference type="SAM" id="Phobius"/>
    </source>
</evidence>
<dbReference type="PANTHER" id="PTHR34264:SF3">
    <property type="entry name" value="ATP SYNTHASE SUBUNIT B, CHLOROPLASTIC"/>
    <property type="match status" value="1"/>
</dbReference>
<dbReference type="EMBL" id="MK814722">
    <property type="protein sequence ID" value="QCI08227.1"/>
    <property type="molecule type" value="Genomic_DNA"/>
</dbReference>
<dbReference type="PANTHER" id="PTHR34264">
    <property type="entry name" value="ATP SYNTHASE SUBUNIT B, CHLOROPLASTIC"/>
    <property type="match status" value="1"/>
</dbReference>
<reference evidence="14" key="1">
    <citation type="journal article" date="2019" name="Mol. Phylogenet. Evol.">
        <title>Morphological evolution and classification of the red algal order Ceramiales inferred using plastid phylogenomics.</title>
        <authorList>
            <person name="Diaz-Tapia P."/>
            <person name="Pasella M.M."/>
            <person name="Verbruggen H."/>
            <person name="Maggs C.A."/>
        </authorList>
    </citation>
    <scope>NUCLEOTIDE SEQUENCE</scope>
    <source>
        <strain evidence="14">29588_4</strain>
    </source>
</reference>
<sequence length="182" mass="20636">MEKSFQIFRLISEQYSEIHNSVSFNTDFLEANVLNIMLLLFGLIYILKQFLGSILAVRQEKVLFAISECEERLVQANVRLSESEKQLAQTQIVIDQVLNDAELTASKVHKAILEKGKLDVEKLIDSSKASILVAENQIKQQIKRQITTLAIQKVSIQLKAQVNATIQSKIIDENILKLRGEI</sequence>
<evidence type="ECO:0000256" key="7">
    <source>
        <dbReference type="ARBA" id="ARBA00023065"/>
    </source>
</evidence>
<keyword evidence="9" id="KW-0066">ATP synthesis</keyword>
<evidence type="ECO:0000256" key="3">
    <source>
        <dbReference type="ARBA" id="ARBA00022547"/>
    </source>
</evidence>
<comment type="function">
    <text evidence="10">F(1)F(0) ATP synthase produces ATP from ADP in the presence of a proton or sodium gradient. F-type ATPases consist of two structural domains, F(1) containing the extramembraneous catalytic core and F(0) containing the membrane proton channel, linked together by a central stalk and a peripheral stalk. During catalysis, ATP synthesis in the catalytic domain of F(1) is coupled via a rotary mechanism of the central stalk subunits to proton translocation.</text>
</comment>
<evidence type="ECO:0000256" key="11">
    <source>
        <dbReference type="RuleBase" id="RU003848"/>
    </source>
</evidence>